<keyword evidence="2" id="KW-1185">Reference proteome</keyword>
<evidence type="ECO:0000313" key="2">
    <source>
        <dbReference type="Proteomes" id="UP001165960"/>
    </source>
</evidence>
<dbReference type="EMBL" id="QTSX02002146">
    <property type="protein sequence ID" value="KAJ9078509.1"/>
    <property type="molecule type" value="Genomic_DNA"/>
</dbReference>
<sequence>MKEAPPMLRDIYYQLALNQIHNDRRMFVLEQTPINVELAVNRWKGAVSKTLIRISKFGNLIPGKKPDQDNVLASSRYIGVDTLSHRIFPQWWSDRRPAQDL</sequence>
<name>A0ACC2TVC3_9FUNG</name>
<protein>
    <submittedName>
        <fullName evidence="1">Uncharacterized protein</fullName>
    </submittedName>
</protein>
<gene>
    <name evidence="1" type="ORF">DSO57_1005950</name>
</gene>
<evidence type="ECO:0000313" key="1">
    <source>
        <dbReference type="EMBL" id="KAJ9078509.1"/>
    </source>
</evidence>
<dbReference type="Proteomes" id="UP001165960">
    <property type="component" value="Unassembled WGS sequence"/>
</dbReference>
<accession>A0ACC2TVC3</accession>
<reference evidence="1" key="1">
    <citation type="submission" date="2022-04" db="EMBL/GenBank/DDBJ databases">
        <title>Genome of the entomopathogenic fungus Entomophthora muscae.</title>
        <authorList>
            <person name="Elya C."/>
            <person name="Lovett B.R."/>
            <person name="Lee E."/>
            <person name="Macias A.M."/>
            <person name="Hajek A.E."/>
            <person name="De Bivort B.L."/>
            <person name="Kasson M.T."/>
            <person name="De Fine Licht H.H."/>
            <person name="Stajich J.E."/>
        </authorList>
    </citation>
    <scope>NUCLEOTIDE SEQUENCE</scope>
    <source>
        <strain evidence="1">Berkeley</strain>
    </source>
</reference>
<comment type="caution">
    <text evidence="1">The sequence shown here is derived from an EMBL/GenBank/DDBJ whole genome shotgun (WGS) entry which is preliminary data.</text>
</comment>
<organism evidence="1 2">
    <name type="scientific">Entomophthora muscae</name>
    <dbReference type="NCBI Taxonomy" id="34485"/>
    <lineage>
        <taxon>Eukaryota</taxon>
        <taxon>Fungi</taxon>
        <taxon>Fungi incertae sedis</taxon>
        <taxon>Zoopagomycota</taxon>
        <taxon>Entomophthoromycotina</taxon>
        <taxon>Entomophthoromycetes</taxon>
        <taxon>Entomophthorales</taxon>
        <taxon>Entomophthoraceae</taxon>
        <taxon>Entomophthora</taxon>
    </lineage>
</organism>
<proteinExistence type="predicted"/>